<protein>
    <submittedName>
        <fullName evidence="4">40S ribosomal protein S17-like</fullName>
    </submittedName>
</protein>
<keyword evidence="3" id="KW-0687">Ribonucleoprotein</keyword>
<dbReference type="GO" id="GO:0005829">
    <property type="term" value="C:cytosol"/>
    <property type="evidence" value="ECO:0007669"/>
    <property type="project" value="UniProtKB-ARBA"/>
</dbReference>
<dbReference type="InterPro" id="IPR036401">
    <property type="entry name" value="Ribosomal_eS17_sf"/>
</dbReference>
<reference evidence="4 5" key="1">
    <citation type="journal article" date="2020" name="Nat. Commun.">
        <title>Genome of Tripterygium wilfordii and identification of cytochrome P450 involved in triptolide biosynthesis.</title>
        <authorList>
            <person name="Tu L."/>
            <person name="Su P."/>
            <person name="Zhang Z."/>
            <person name="Gao L."/>
            <person name="Wang J."/>
            <person name="Hu T."/>
            <person name="Zhou J."/>
            <person name="Zhang Y."/>
            <person name="Zhao Y."/>
            <person name="Liu Y."/>
            <person name="Song Y."/>
            <person name="Tong Y."/>
            <person name="Lu Y."/>
            <person name="Yang J."/>
            <person name="Xu C."/>
            <person name="Jia M."/>
            <person name="Peters R.J."/>
            <person name="Huang L."/>
            <person name="Gao W."/>
        </authorList>
    </citation>
    <scope>NUCLEOTIDE SEQUENCE [LARGE SCALE GENOMIC DNA]</scope>
    <source>
        <strain evidence="5">cv. XIE 37</strain>
        <tissue evidence="4">Leaf</tissue>
    </source>
</reference>
<dbReference type="GO" id="GO:0005840">
    <property type="term" value="C:ribosome"/>
    <property type="evidence" value="ECO:0007669"/>
    <property type="project" value="UniProtKB-KW"/>
</dbReference>
<dbReference type="PANTHER" id="PTHR10732:SF0">
    <property type="entry name" value="40S RIBOSOMAL PROTEIN S17"/>
    <property type="match status" value="1"/>
</dbReference>
<dbReference type="HAMAP" id="MF_00511">
    <property type="entry name" value="Ribosomal_eS17"/>
    <property type="match status" value="1"/>
</dbReference>
<dbReference type="FunFam" id="1.10.60.20:FF:000001">
    <property type="entry name" value="40S ribosomal protein S17"/>
    <property type="match status" value="1"/>
</dbReference>
<dbReference type="GO" id="GO:1990904">
    <property type="term" value="C:ribonucleoprotein complex"/>
    <property type="evidence" value="ECO:0007669"/>
    <property type="project" value="UniProtKB-KW"/>
</dbReference>
<dbReference type="PROSITE" id="PS00712">
    <property type="entry name" value="RIBOSOMAL_S17E"/>
    <property type="match status" value="1"/>
</dbReference>
<evidence type="ECO:0000256" key="3">
    <source>
        <dbReference type="ARBA" id="ARBA00023274"/>
    </source>
</evidence>
<evidence type="ECO:0000256" key="1">
    <source>
        <dbReference type="ARBA" id="ARBA00010444"/>
    </source>
</evidence>
<organism evidence="4 5">
    <name type="scientific">Tripterygium wilfordii</name>
    <name type="common">Thunder God vine</name>
    <dbReference type="NCBI Taxonomy" id="458696"/>
    <lineage>
        <taxon>Eukaryota</taxon>
        <taxon>Viridiplantae</taxon>
        <taxon>Streptophyta</taxon>
        <taxon>Embryophyta</taxon>
        <taxon>Tracheophyta</taxon>
        <taxon>Spermatophyta</taxon>
        <taxon>Magnoliopsida</taxon>
        <taxon>eudicotyledons</taxon>
        <taxon>Gunneridae</taxon>
        <taxon>Pentapetalae</taxon>
        <taxon>rosids</taxon>
        <taxon>fabids</taxon>
        <taxon>Celastrales</taxon>
        <taxon>Celastraceae</taxon>
        <taxon>Tripterygium</taxon>
    </lineage>
</organism>
<dbReference type="Pfam" id="PF00833">
    <property type="entry name" value="Ribosomal_S17e"/>
    <property type="match status" value="1"/>
</dbReference>
<proteinExistence type="inferred from homology"/>
<keyword evidence="2 4" id="KW-0689">Ribosomal protein</keyword>
<dbReference type="GO" id="GO:0003735">
    <property type="term" value="F:structural constituent of ribosome"/>
    <property type="evidence" value="ECO:0007669"/>
    <property type="project" value="InterPro"/>
</dbReference>
<accession>A0A7J7CTQ7</accession>
<dbReference type="PANTHER" id="PTHR10732">
    <property type="entry name" value="40S RIBOSOMAL PROTEIN S17"/>
    <property type="match status" value="1"/>
</dbReference>
<sequence length="196" mass="21915">MAKTVSKRCAFDISLWFRYKFPNPNPNEPAQPLYLSGPCFLLSSTPTEHGGASAMGRVRTKTVKKSSRQVIERYYPRMTMDFHTNKKLLEEVAIIPSKRLRNKIAGFSTHLMKRIQKGPVRGISLKLQEEERERRMDFVPDVSAIKTDQIEVDKETLDMLSALGMSDIPGVVQVDPVAPPVAPGFGRGAGGPGRRF</sequence>
<name>A0A7J7CTQ7_TRIWF</name>
<comment type="caution">
    <text evidence="4">The sequence shown here is derived from an EMBL/GenBank/DDBJ whole genome shotgun (WGS) entry which is preliminary data.</text>
</comment>
<dbReference type="FunCoup" id="A0A7J7CTQ7">
    <property type="interactions" value="3452"/>
</dbReference>
<comment type="similarity">
    <text evidence="1">Belongs to the eukaryotic ribosomal protein eS17 family.</text>
</comment>
<dbReference type="EMBL" id="JAAARO010000013">
    <property type="protein sequence ID" value="KAF5737424.1"/>
    <property type="molecule type" value="Genomic_DNA"/>
</dbReference>
<dbReference type="InterPro" id="IPR018273">
    <property type="entry name" value="Ribosomal_eS17_CS"/>
</dbReference>
<dbReference type="GO" id="GO:0003729">
    <property type="term" value="F:mRNA binding"/>
    <property type="evidence" value="ECO:0007669"/>
    <property type="project" value="UniProtKB-ARBA"/>
</dbReference>
<dbReference type="Gene3D" id="1.10.60.20">
    <property type="entry name" value="Ribosomal protein S17e-like"/>
    <property type="match status" value="1"/>
</dbReference>
<dbReference type="GO" id="GO:0006412">
    <property type="term" value="P:translation"/>
    <property type="evidence" value="ECO:0007669"/>
    <property type="project" value="InterPro"/>
</dbReference>
<evidence type="ECO:0000313" key="4">
    <source>
        <dbReference type="EMBL" id="KAF5737424.1"/>
    </source>
</evidence>
<keyword evidence="5" id="KW-1185">Reference proteome</keyword>
<dbReference type="InParanoid" id="A0A7J7CTQ7"/>
<evidence type="ECO:0000256" key="2">
    <source>
        <dbReference type="ARBA" id="ARBA00022980"/>
    </source>
</evidence>
<dbReference type="Proteomes" id="UP000593562">
    <property type="component" value="Unassembled WGS sequence"/>
</dbReference>
<dbReference type="AlphaFoldDB" id="A0A7J7CTQ7"/>
<dbReference type="SUPFAM" id="SSF116820">
    <property type="entry name" value="Rps17e-like"/>
    <property type="match status" value="1"/>
</dbReference>
<gene>
    <name evidence="4" type="ORF">HS088_TW13G00304</name>
</gene>
<evidence type="ECO:0000313" key="5">
    <source>
        <dbReference type="Proteomes" id="UP000593562"/>
    </source>
</evidence>
<dbReference type="InterPro" id="IPR001210">
    <property type="entry name" value="Ribosomal_eS17"/>
</dbReference>